<comment type="similarity">
    <text evidence="1">Belongs to the pectinacetylesterase family. Notum subfamily.</text>
</comment>
<dbReference type="eggNOG" id="KOG4287">
    <property type="taxonomic scope" value="Eukaryota"/>
</dbReference>
<proteinExistence type="inferred from homology"/>
<organism>
    <name type="scientific">Branchiostoma floridae</name>
    <name type="common">Florida lancelet</name>
    <name type="synonym">Amphioxus</name>
    <dbReference type="NCBI Taxonomy" id="7739"/>
    <lineage>
        <taxon>Eukaryota</taxon>
        <taxon>Metazoa</taxon>
        <taxon>Chordata</taxon>
        <taxon>Cephalochordata</taxon>
        <taxon>Leptocardii</taxon>
        <taxon>Amphioxiformes</taxon>
        <taxon>Branchiostomatidae</taxon>
        <taxon>Branchiostoma</taxon>
    </lineage>
</organism>
<protein>
    <recommendedName>
        <fullName evidence="4">Pectin acetylesterase</fullName>
    </recommendedName>
</protein>
<gene>
    <name evidence="3" type="ORF">BRAFLDRAFT_122153</name>
</gene>
<keyword evidence="2" id="KW-1133">Transmembrane helix</keyword>
<dbReference type="STRING" id="7739.C3XTL0"/>
<dbReference type="GO" id="GO:0016787">
    <property type="term" value="F:hydrolase activity"/>
    <property type="evidence" value="ECO:0007669"/>
    <property type="project" value="InterPro"/>
</dbReference>
<evidence type="ECO:0000256" key="1">
    <source>
        <dbReference type="ARBA" id="ARBA00010213"/>
    </source>
</evidence>
<dbReference type="InterPro" id="IPR004963">
    <property type="entry name" value="PAE/NOTUM"/>
</dbReference>
<dbReference type="Pfam" id="PF03283">
    <property type="entry name" value="PAE"/>
    <property type="match status" value="2"/>
</dbReference>
<name>C3XTL0_BRAFL</name>
<keyword evidence="2" id="KW-0812">Transmembrane</keyword>
<accession>C3XTL0</accession>
<dbReference type="AlphaFoldDB" id="C3XTL0"/>
<evidence type="ECO:0000313" key="3">
    <source>
        <dbReference type="EMBL" id="EEN68636.1"/>
    </source>
</evidence>
<reference evidence="3" key="1">
    <citation type="journal article" date="2008" name="Nature">
        <title>The amphioxus genome and the evolution of the chordate karyotype.</title>
        <authorList>
            <consortium name="US DOE Joint Genome Institute (JGI-PGF)"/>
            <person name="Putnam N.H."/>
            <person name="Butts T."/>
            <person name="Ferrier D.E.K."/>
            <person name="Furlong R.F."/>
            <person name="Hellsten U."/>
            <person name="Kawashima T."/>
            <person name="Robinson-Rechavi M."/>
            <person name="Shoguchi E."/>
            <person name="Terry A."/>
            <person name="Yu J.-K."/>
            <person name="Benito-Gutierrez E.L."/>
            <person name="Dubchak I."/>
            <person name="Garcia-Fernandez J."/>
            <person name="Gibson-Brown J.J."/>
            <person name="Grigoriev I.V."/>
            <person name="Horton A.C."/>
            <person name="de Jong P.J."/>
            <person name="Jurka J."/>
            <person name="Kapitonov V.V."/>
            <person name="Kohara Y."/>
            <person name="Kuroki Y."/>
            <person name="Lindquist E."/>
            <person name="Lucas S."/>
            <person name="Osoegawa K."/>
            <person name="Pennacchio L.A."/>
            <person name="Salamov A.A."/>
            <person name="Satou Y."/>
            <person name="Sauka-Spengler T."/>
            <person name="Schmutz J."/>
            <person name="Shin-I T."/>
            <person name="Toyoda A."/>
            <person name="Bronner-Fraser M."/>
            <person name="Fujiyama A."/>
            <person name="Holland L.Z."/>
            <person name="Holland P.W.H."/>
            <person name="Satoh N."/>
            <person name="Rokhsar D.S."/>
        </authorList>
    </citation>
    <scope>NUCLEOTIDE SEQUENCE [LARGE SCALE GENOMIC DNA]</scope>
    <source>
        <strain evidence="3">S238N-H82</strain>
        <tissue evidence="3">Testes</tissue>
    </source>
</reference>
<evidence type="ECO:0008006" key="4">
    <source>
        <dbReference type="Google" id="ProtNLM"/>
    </source>
</evidence>
<dbReference type="ESTHER" id="brafl-c3xtl0">
    <property type="family name" value="Pectinacetylesterase-Notum"/>
</dbReference>
<sequence length="417" mass="46766">MQTYCMGTPENVATDMMHTLKTKRKLLKIFLVTILVLGAAQVAFRCQKTPNQDWEEETASRLDFLWKRLPFDNTGNQNLVINASTNSQQPTRRPKMKLRLLPKNTANRTGAFCLDGSVPGYYFQPGVGDALRSWVIYLPGGEACFTLDTCRKRAVQTKGLGAGTTRKQANTTKGHGLRSTNKTINPDFWDWNMVEVVYCDGFFFSAGAAAVLRHASWVRHKLPETVNFKIFVASAALPMLPNVRTGTYFKETTLVPAIRMHHAARSAPEACLREADPSGLTMKCHEPFNLLRYQEADLFVAGYVYDAWLLDNILEARCTPKTCKGASEQVGLKNVSLEISETLPSLLKPQDGLYMVNCKKHFIITDHNTWSAGVLLEGMTAAKAFTDWFHGRGNNHKHMDCVTFQCYPNPTCRKAKL</sequence>
<dbReference type="PANTHER" id="PTHR21562:SF67">
    <property type="entry name" value="PECTIN ACETYLESTERASE"/>
    <property type="match status" value="1"/>
</dbReference>
<keyword evidence="2" id="KW-0472">Membrane</keyword>
<dbReference type="InParanoid" id="C3XTL0"/>
<dbReference type="PANTHER" id="PTHR21562">
    <property type="entry name" value="NOTUM-RELATED"/>
    <property type="match status" value="1"/>
</dbReference>
<dbReference type="EMBL" id="GG666463">
    <property type="protein sequence ID" value="EEN68636.1"/>
    <property type="molecule type" value="Genomic_DNA"/>
</dbReference>
<feature type="transmembrane region" description="Helical" evidence="2">
    <location>
        <begin position="26"/>
        <end position="44"/>
    </location>
</feature>
<evidence type="ECO:0000256" key="2">
    <source>
        <dbReference type="SAM" id="Phobius"/>
    </source>
</evidence>